<evidence type="ECO:0000313" key="1">
    <source>
        <dbReference type="EMBL" id="MBB4942354.1"/>
    </source>
</evidence>
<sequence length="126" mass="13994">MDNSRATPPPVDEATAEIQDKALAVVQRLLKDRGIHARCHHTISLGLFASREAAWPDKPPLRSWMDRYPPELAVAGPQGWRDATVTVGPRSGHYLVSLRNGPDLQKVRSDRPEKVVDLILSVRGRS</sequence>
<protein>
    <submittedName>
        <fullName evidence="1">Uncharacterized protein</fullName>
    </submittedName>
</protein>
<dbReference type="EMBL" id="JACHJU010000003">
    <property type="protein sequence ID" value="MBB4942354.1"/>
    <property type="molecule type" value="Genomic_DNA"/>
</dbReference>
<reference evidence="1 2" key="1">
    <citation type="submission" date="2020-08" db="EMBL/GenBank/DDBJ databases">
        <title>Sequencing the genomes of 1000 actinobacteria strains.</title>
        <authorList>
            <person name="Klenk H.-P."/>
        </authorList>
    </citation>
    <scope>NUCLEOTIDE SEQUENCE [LARGE SCALE GENOMIC DNA]</scope>
    <source>
        <strain evidence="1 2">DSM 43023</strain>
    </source>
</reference>
<proteinExistence type="predicted"/>
<gene>
    <name evidence="1" type="ORF">FHR32_006740</name>
</gene>
<evidence type="ECO:0000313" key="2">
    <source>
        <dbReference type="Proteomes" id="UP000534286"/>
    </source>
</evidence>
<name>A0A7W7S1T6_9ACTN</name>
<accession>A0A7W7S1T6</accession>
<keyword evidence="2" id="KW-1185">Reference proteome</keyword>
<comment type="caution">
    <text evidence="1">The sequence shown here is derived from an EMBL/GenBank/DDBJ whole genome shotgun (WGS) entry which is preliminary data.</text>
</comment>
<organism evidence="1 2">
    <name type="scientific">Streptosporangium album</name>
    <dbReference type="NCBI Taxonomy" id="47479"/>
    <lineage>
        <taxon>Bacteria</taxon>
        <taxon>Bacillati</taxon>
        <taxon>Actinomycetota</taxon>
        <taxon>Actinomycetes</taxon>
        <taxon>Streptosporangiales</taxon>
        <taxon>Streptosporangiaceae</taxon>
        <taxon>Streptosporangium</taxon>
    </lineage>
</organism>
<dbReference type="AlphaFoldDB" id="A0A7W7S1T6"/>
<dbReference type="Proteomes" id="UP000534286">
    <property type="component" value="Unassembled WGS sequence"/>
</dbReference>